<reference evidence="6 7" key="1">
    <citation type="journal article" date="2011" name="BMC Genomics">
        <title>Comparative genome analysis and genome-guided physiological analysis of Roseobacter litoralis.</title>
        <authorList>
            <person name="Kalhoefer D."/>
            <person name="Thole S."/>
            <person name="Voget S."/>
            <person name="Lehmann R."/>
            <person name="Liesegang H."/>
            <person name="Wollher A."/>
            <person name="Daniel R."/>
            <person name="Simon M."/>
            <person name="Brinkhoff T."/>
        </authorList>
    </citation>
    <scope>NUCLEOTIDE SEQUENCE [LARGE SCALE GENOMIC DNA]</scope>
    <source>
        <strain evidence="7">ATCC 49566 / DSM 6996 / JCM 21268 / NBRC 15278 / OCh 149</strain>
    </source>
</reference>
<dbReference type="PANTHER" id="PTHR30520">
    <property type="entry name" value="FORMATE TRANSPORTER-RELATED"/>
    <property type="match status" value="1"/>
</dbReference>
<dbReference type="HOGENOM" id="CLU_061519_1_0_5"/>
<dbReference type="GO" id="GO:0015499">
    <property type="term" value="F:formate transmembrane transporter activity"/>
    <property type="evidence" value="ECO:0007669"/>
    <property type="project" value="TreeGrafter"/>
</dbReference>
<keyword evidence="3 5" id="KW-1133">Transmembrane helix</keyword>
<sequence>MTKSNEISHDLTREREESEAVAEAVGLSPRLVFETIRRNGEEELERPMRALWFSGVAAGILISFSVLGESVLRAYLPDAPWRYIVENAGYSLGFLLVILGRMQLFTENTITTVIPVTLNPTGRAFGRMFRLWATVLAANVIGAFLIAGFFAYGNVLADDVAAAMMDLSRHATGMPPLEGMMRGIPAGILIAALVWMLPSSQGSEVAVIVLFTWLIALGDFTHIVAGSVEMAFLMVQGELGLGEALFGFFVPVLIGNVLGGTVIFTMLTWAQVQPEVVEDLKK</sequence>
<evidence type="ECO:0000256" key="1">
    <source>
        <dbReference type="ARBA" id="ARBA00004141"/>
    </source>
</evidence>
<name>F7ZEQ9_ROSLO</name>
<feature type="transmembrane region" description="Helical" evidence="5">
    <location>
        <begin position="205"/>
        <end position="225"/>
    </location>
</feature>
<dbReference type="OrthoDB" id="261587at2"/>
<accession>F7ZEQ9</accession>
<keyword evidence="2 5" id="KW-0812">Transmembrane</keyword>
<keyword evidence="4 5" id="KW-0472">Membrane</keyword>
<feature type="transmembrane region" description="Helical" evidence="5">
    <location>
        <begin position="179"/>
        <end position="198"/>
    </location>
</feature>
<feature type="transmembrane region" description="Helical" evidence="5">
    <location>
        <begin position="80"/>
        <end position="99"/>
    </location>
</feature>
<evidence type="ECO:0000256" key="2">
    <source>
        <dbReference type="ARBA" id="ARBA00022692"/>
    </source>
</evidence>
<feature type="transmembrane region" description="Helical" evidence="5">
    <location>
        <begin position="245"/>
        <end position="272"/>
    </location>
</feature>
<feature type="transmembrane region" description="Helical" evidence="5">
    <location>
        <begin position="50"/>
        <end position="68"/>
    </location>
</feature>
<proteinExistence type="predicted"/>
<dbReference type="Gene3D" id="1.20.1080.10">
    <property type="entry name" value="Glycerol uptake facilitator protein"/>
    <property type="match status" value="1"/>
</dbReference>
<dbReference type="EMBL" id="CP002623">
    <property type="protein sequence ID" value="AEI92140.1"/>
    <property type="molecule type" value="Genomic_DNA"/>
</dbReference>
<evidence type="ECO:0000313" key="6">
    <source>
        <dbReference type="EMBL" id="AEI92140.1"/>
    </source>
</evidence>
<comment type="subcellular location">
    <subcellularLocation>
        <location evidence="1">Membrane</location>
        <topology evidence="1">Multi-pass membrane protein</topology>
    </subcellularLocation>
</comment>
<dbReference type="PANTHER" id="PTHR30520:SF2">
    <property type="entry name" value="INNER MEMBRANE PROTEIN YFDC"/>
    <property type="match status" value="1"/>
</dbReference>
<evidence type="ECO:0000256" key="5">
    <source>
        <dbReference type="SAM" id="Phobius"/>
    </source>
</evidence>
<evidence type="ECO:0000313" key="7">
    <source>
        <dbReference type="Proteomes" id="UP000001353"/>
    </source>
</evidence>
<evidence type="ECO:0000256" key="4">
    <source>
        <dbReference type="ARBA" id="ARBA00023136"/>
    </source>
</evidence>
<dbReference type="Proteomes" id="UP000001353">
    <property type="component" value="Chromosome"/>
</dbReference>
<dbReference type="InterPro" id="IPR000292">
    <property type="entry name" value="For/NO2_transpt"/>
</dbReference>
<dbReference type="AlphaFoldDB" id="F7ZEQ9"/>
<protein>
    <submittedName>
        <fullName evidence="6">Inner membrane protein</fullName>
    </submittedName>
</protein>
<dbReference type="KEGG" id="rli:RLO149_c001080"/>
<keyword evidence="7" id="KW-1185">Reference proteome</keyword>
<organism evidence="6 7">
    <name type="scientific">Roseobacter litoralis (strain ATCC 49566 / DSM 6996 / JCM 21268 / NBRC 15278 / OCh 149)</name>
    <dbReference type="NCBI Taxonomy" id="391595"/>
    <lineage>
        <taxon>Bacteria</taxon>
        <taxon>Pseudomonadati</taxon>
        <taxon>Pseudomonadota</taxon>
        <taxon>Alphaproteobacteria</taxon>
        <taxon>Rhodobacterales</taxon>
        <taxon>Roseobacteraceae</taxon>
        <taxon>Roseobacter</taxon>
    </lineage>
</organism>
<dbReference type="STRING" id="391595.RLO149_c001080"/>
<feature type="transmembrane region" description="Helical" evidence="5">
    <location>
        <begin position="131"/>
        <end position="152"/>
    </location>
</feature>
<dbReference type="RefSeq" id="WP_013960084.1">
    <property type="nucleotide sequence ID" value="NC_015730.1"/>
</dbReference>
<dbReference type="InterPro" id="IPR023271">
    <property type="entry name" value="Aquaporin-like"/>
</dbReference>
<dbReference type="GO" id="GO:0005886">
    <property type="term" value="C:plasma membrane"/>
    <property type="evidence" value="ECO:0007669"/>
    <property type="project" value="TreeGrafter"/>
</dbReference>
<dbReference type="Pfam" id="PF01226">
    <property type="entry name" value="Form_Nir_trans"/>
    <property type="match status" value="1"/>
</dbReference>
<gene>
    <name evidence="6" type="ordered locus">RLO149_c001080</name>
</gene>
<evidence type="ECO:0000256" key="3">
    <source>
        <dbReference type="ARBA" id="ARBA00022989"/>
    </source>
</evidence>
<dbReference type="eggNOG" id="COG2116">
    <property type="taxonomic scope" value="Bacteria"/>
</dbReference>